<keyword evidence="9" id="KW-1185">Reference proteome</keyword>
<evidence type="ECO:0000256" key="2">
    <source>
        <dbReference type="ARBA" id="ARBA00010876"/>
    </source>
</evidence>
<dbReference type="SUPFAM" id="SSF55174">
    <property type="entry name" value="Alpha-L RNA-binding motif"/>
    <property type="match status" value="1"/>
</dbReference>
<dbReference type="InterPro" id="IPR006224">
    <property type="entry name" value="PsdUridine_synth_RluA-like_CS"/>
</dbReference>
<keyword evidence="5" id="KW-0694">RNA-binding</keyword>
<sequence length="313" mass="34639">MEQEKRYLYEVTPDAAGKRLDHFLAAQPPLLSRSQIQRLIERGFVLVNSSRTRSSYKVRCGDVVTMRVPPPEEITLKPEEIPLDIIYEDEDLLVINKPQGLVVHPAAGHKSGTLVNAVLNHCPKLSGIGGYLRPGIVHRLDKDTSGLILVSKSDLAHQELTRQLKERSIKREYLALVHGEVKEDKGVIDAPVGRDPRNRKKMAVLPEGAPGAKSARTSYRVRERFAGYTLLGVSLETGRTHQIRTHMSFLGHPVAGDPVYGPRRNPLGLPGQALHAGKISFQHPRTGEALTFTAPPPPVFLQALEKLRAQTGR</sequence>
<dbReference type="Proteomes" id="UP000000467">
    <property type="component" value="Chromosome"/>
</dbReference>
<evidence type="ECO:0000313" key="9">
    <source>
        <dbReference type="Proteomes" id="UP000000467"/>
    </source>
</evidence>
<gene>
    <name evidence="8" type="primary">rluA</name>
    <name evidence="8" type="ordered locus">Tph_c12970</name>
</gene>
<dbReference type="RefSeq" id="WP_015050399.1">
    <property type="nucleotide sequence ID" value="NC_018870.1"/>
</dbReference>
<evidence type="ECO:0000313" key="8">
    <source>
        <dbReference type="EMBL" id="AFV11518.1"/>
    </source>
</evidence>
<dbReference type="STRING" id="1089553.Tph_c12970"/>
<dbReference type="InterPro" id="IPR020103">
    <property type="entry name" value="PsdUridine_synth_cat_dom_sf"/>
</dbReference>
<evidence type="ECO:0000256" key="3">
    <source>
        <dbReference type="ARBA" id="ARBA00023235"/>
    </source>
</evidence>
<proteinExistence type="inferred from homology"/>
<dbReference type="Pfam" id="PF01479">
    <property type="entry name" value="S4"/>
    <property type="match status" value="1"/>
</dbReference>
<feature type="domain" description="RNA-binding S4" evidence="7">
    <location>
        <begin position="18"/>
        <end position="82"/>
    </location>
</feature>
<dbReference type="HOGENOM" id="CLU_016902_4_1_9"/>
<dbReference type="CDD" id="cd00165">
    <property type="entry name" value="S4"/>
    <property type="match status" value="1"/>
</dbReference>
<dbReference type="EMBL" id="CP003732">
    <property type="protein sequence ID" value="AFV11518.1"/>
    <property type="molecule type" value="Genomic_DNA"/>
</dbReference>
<evidence type="ECO:0000256" key="4">
    <source>
        <dbReference type="PIRSR" id="PIRSR606225-1"/>
    </source>
</evidence>
<evidence type="ECO:0000259" key="7">
    <source>
        <dbReference type="SMART" id="SM00363"/>
    </source>
</evidence>
<dbReference type="GO" id="GO:0120159">
    <property type="term" value="F:rRNA pseudouridine synthase activity"/>
    <property type="evidence" value="ECO:0007669"/>
    <property type="project" value="UniProtKB-ARBA"/>
</dbReference>
<comment type="function">
    <text evidence="6">Responsible for synthesis of pseudouridine from uracil.</text>
</comment>
<dbReference type="InterPro" id="IPR006225">
    <property type="entry name" value="PsdUridine_synth_RluC/D"/>
</dbReference>
<evidence type="ECO:0000256" key="5">
    <source>
        <dbReference type="PROSITE-ProRule" id="PRU00182"/>
    </source>
</evidence>
<comment type="catalytic activity">
    <reaction evidence="1 6">
        <text>a uridine in RNA = a pseudouridine in RNA</text>
        <dbReference type="Rhea" id="RHEA:48348"/>
        <dbReference type="Rhea" id="RHEA-COMP:12068"/>
        <dbReference type="Rhea" id="RHEA-COMP:12069"/>
        <dbReference type="ChEBI" id="CHEBI:65314"/>
        <dbReference type="ChEBI" id="CHEBI:65315"/>
    </reaction>
</comment>
<dbReference type="Gene3D" id="3.30.2350.10">
    <property type="entry name" value="Pseudouridine synthase"/>
    <property type="match status" value="1"/>
</dbReference>
<dbReference type="SUPFAM" id="SSF55120">
    <property type="entry name" value="Pseudouridine synthase"/>
    <property type="match status" value="1"/>
</dbReference>
<dbReference type="NCBIfam" id="TIGR00005">
    <property type="entry name" value="rluA_subfam"/>
    <property type="match status" value="1"/>
</dbReference>
<reference evidence="8 9" key="1">
    <citation type="journal article" date="2012" name="BMC Genomics">
        <title>Genome-guided analysis of physiological and morphological traits of the fermentative acetate oxidizer Thermacetogenium phaeum.</title>
        <authorList>
            <person name="Oehler D."/>
            <person name="Poehlein A."/>
            <person name="Leimbach A."/>
            <person name="Muller N."/>
            <person name="Daniel R."/>
            <person name="Gottschalk G."/>
            <person name="Schink B."/>
        </authorList>
    </citation>
    <scope>NUCLEOTIDE SEQUENCE [LARGE SCALE GENOMIC DNA]</scope>
    <source>
        <strain evidence="9">ATCC BAA-254 / DSM 26808 / PB</strain>
    </source>
</reference>
<dbReference type="PANTHER" id="PTHR21600:SF44">
    <property type="entry name" value="RIBOSOMAL LARGE SUBUNIT PSEUDOURIDINE SYNTHASE D"/>
    <property type="match status" value="1"/>
</dbReference>
<evidence type="ECO:0000256" key="6">
    <source>
        <dbReference type="RuleBase" id="RU362028"/>
    </source>
</evidence>
<feature type="active site" evidence="4">
    <location>
        <position position="141"/>
    </location>
</feature>
<dbReference type="eggNOG" id="COG0564">
    <property type="taxonomic scope" value="Bacteria"/>
</dbReference>
<dbReference type="Pfam" id="PF00849">
    <property type="entry name" value="PseudoU_synth_2"/>
    <property type="match status" value="1"/>
</dbReference>
<dbReference type="GO" id="GO:0000455">
    <property type="term" value="P:enzyme-directed rRNA pseudouridine synthesis"/>
    <property type="evidence" value="ECO:0007669"/>
    <property type="project" value="TreeGrafter"/>
</dbReference>
<dbReference type="CDD" id="cd02869">
    <property type="entry name" value="PseudoU_synth_RluA_like"/>
    <property type="match status" value="1"/>
</dbReference>
<dbReference type="EC" id="5.4.99.-" evidence="6"/>
<dbReference type="GO" id="GO:0016829">
    <property type="term" value="F:lyase activity"/>
    <property type="evidence" value="ECO:0007669"/>
    <property type="project" value="UniProtKB-KW"/>
</dbReference>
<accession>K4LF90</accession>
<comment type="similarity">
    <text evidence="2 6">Belongs to the pseudouridine synthase RluA family.</text>
</comment>
<dbReference type="PROSITE" id="PS50889">
    <property type="entry name" value="S4"/>
    <property type="match status" value="1"/>
</dbReference>
<dbReference type="KEGG" id="tpz:Tph_c12970"/>
<organism evidence="8 9">
    <name type="scientific">Thermacetogenium phaeum (strain ATCC BAA-254 / DSM 26808 / PB)</name>
    <dbReference type="NCBI Taxonomy" id="1089553"/>
    <lineage>
        <taxon>Bacteria</taxon>
        <taxon>Bacillati</taxon>
        <taxon>Bacillota</taxon>
        <taxon>Clostridia</taxon>
        <taxon>Thermoanaerobacterales</taxon>
        <taxon>Thermoanaerobacteraceae</taxon>
        <taxon>Thermacetogenium</taxon>
    </lineage>
</organism>
<dbReference type="PANTHER" id="PTHR21600">
    <property type="entry name" value="MITOCHONDRIAL RNA PSEUDOURIDINE SYNTHASE"/>
    <property type="match status" value="1"/>
</dbReference>
<dbReference type="SMART" id="SM00363">
    <property type="entry name" value="S4"/>
    <property type="match status" value="1"/>
</dbReference>
<dbReference type="Gene3D" id="3.10.290.10">
    <property type="entry name" value="RNA-binding S4 domain"/>
    <property type="match status" value="1"/>
</dbReference>
<dbReference type="OrthoDB" id="9807829at2"/>
<dbReference type="InterPro" id="IPR006145">
    <property type="entry name" value="PsdUridine_synth_RsuA/RluA"/>
</dbReference>
<evidence type="ECO:0000256" key="1">
    <source>
        <dbReference type="ARBA" id="ARBA00000073"/>
    </source>
</evidence>
<name>K4LF90_THEPS</name>
<dbReference type="PROSITE" id="PS01129">
    <property type="entry name" value="PSI_RLU"/>
    <property type="match status" value="1"/>
</dbReference>
<protein>
    <recommendedName>
        <fullName evidence="6">Pseudouridine synthase</fullName>
        <ecNumber evidence="6">5.4.99.-</ecNumber>
    </recommendedName>
</protein>
<dbReference type="GO" id="GO:0003723">
    <property type="term" value="F:RNA binding"/>
    <property type="evidence" value="ECO:0007669"/>
    <property type="project" value="UniProtKB-KW"/>
</dbReference>
<keyword evidence="8" id="KW-0456">Lyase</keyword>
<keyword evidence="3 6" id="KW-0413">Isomerase</keyword>
<dbReference type="InterPro" id="IPR002942">
    <property type="entry name" value="S4_RNA-bd"/>
</dbReference>
<dbReference type="InterPro" id="IPR050188">
    <property type="entry name" value="RluA_PseudoU_synthase"/>
</dbReference>
<dbReference type="InterPro" id="IPR036986">
    <property type="entry name" value="S4_RNA-bd_sf"/>
</dbReference>
<dbReference type="AlphaFoldDB" id="K4LF90"/>